<evidence type="ECO:0000313" key="1">
    <source>
        <dbReference type="EMBL" id="KAG6383384.1"/>
    </source>
</evidence>
<proteinExistence type="predicted"/>
<organism evidence="1">
    <name type="scientific">Salvia splendens</name>
    <name type="common">Scarlet sage</name>
    <dbReference type="NCBI Taxonomy" id="180675"/>
    <lineage>
        <taxon>Eukaryota</taxon>
        <taxon>Viridiplantae</taxon>
        <taxon>Streptophyta</taxon>
        <taxon>Embryophyta</taxon>
        <taxon>Tracheophyta</taxon>
        <taxon>Spermatophyta</taxon>
        <taxon>Magnoliopsida</taxon>
        <taxon>eudicotyledons</taxon>
        <taxon>Gunneridae</taxon>
        <taxon>Pentapetalae</taxon>
        <taxon>asterids</taxon>
        <taxon>lamiids</taxon>
        <taxon>Lamiales</taxon>
        <taxon>Lamiaceae</taxon>
        <taxon>Nepetoideae</taxon>
        <taxon>Mentheae</taxon>
        <taxon>Salviinae</taxon>
        <taxon>Salvia</taxon>
        <taxon>Salvia subgen. Calosphace</taxon>
        <taxon>core Calosphace</taxon>
    </lineage>
</organism>
<reference evidence="1" key="1">
    <citation type="submission" date="2018-01" db="EMBL/GenBank/DDBJ databases">
        <authorList>
            <person name="Mao J.F."/>
        </authorList>
    </citation>
    <scope>NUCLEOTIDE SEQUENCE</scope>
    <source>
        <strain evidence="1">Huo1</strain>
        <tissue evidence="1">Leaf</tissue>
    </source>
</reference>
<name>A0A8X8YW25_SALSN</name>
<accession>A0A8X8YW25</accession>
<dbReference type="EMBL" id="PNBA02000601">
    <property type="protein sequence ID" value="KAG6383384.1"/>
    <property type="molecule type" value="Genomic_DNA"/>
</dbReference>
<reference evidence="1" key="2">
    <citation type="submission" date="2020-08" db="EMBL/GenBank/DDBJ databases">
        <title>Plant Genome Project.</title>
        <authorList>
            <person name="Zhang R.-G."/>
        </authorList>
    </citation>
    <scope>NUCLEOTIDE SEQUENCE</scope>
    <source>
        <strain evidence="1">Huo1</strain>
        <tissue evidence="1">Leaf</tissue>
    </source>
</reference>
<gene>
    <name evidence="1" type="ORF">SASPL_156868</name>
</gene>
<evidence type="ECO:0000313" key="2">
    <source>
        <dbReference type="Proteomes" id="UP000298416"/>
    </source>
</evidence>
<protein>
    <submittedName>
        <fullName evidence="1">Uncharacterized protein</fullName>
    </submittedName>
</protein>
<dbReference type="AlphaFoldDB" id="A0A8X8YW25"/>
<keyword evidence="2" id="KW-1185">Reference proteome</keyword>
<sequence>MPRSNGGVWMDGEEDEAISWPLRPHNDNAASLTSFKSMLDADCFINNAINAPNPFHHPEFTSLLFNPLDSSPSQLDPLHAFLPPKSMLPSLFDLSFDQTYFPAPDAPMFNGFNPQFQFSDYSAAGIGGAALSTFDFEGFDRSKLLRPLEVQPSVGAQPTLFQKRAALRQNLGL</sequence>
<comment type="caution">
    <text evidence="1">The sequence shown here is derived from an EMBL/GenBank/DDBJ whole genome shotgun (WGS) entry which is preliminary data.</text>
</comment>
<dbReference type="Proteomes" id="UP000298416">
    <property type="component" value="Unassembled WGS sequence"/>
</dbReference>